<dbReference type="Proteomes" id="UP001597076">
    <property type="component" value="Unassembled WGS sequence"/>
</dbReference>
<proteinExistence type="predicted"/>
<evidence type="ECO:0000313" key="2">
    <source>
        <dbReference type="Proteomes" id="UP001597076"/>
    </source>
</evidence>
<comment type="caution">
    <text evidence="1">The sequence shown here is derived from an EMBL/GenBank/DDBJ whole genome shotgun (WGS) entry which is preliminary data.</text>
</comment>
<dbReference type="RefSeq" id="WP_390284408.1">
    <property type="nucleotide sequence ID" value="NZ_JBHUDI010000002.1"/>
</dbReference>
<sequence length="527" mass="60277">MVDEGWDVRLERVDIDEEGVGRFVYAIETPSRRFSFGVFSRTSSDDENTDRIIAQEWDMWAFLCEGEVSPAFMEAQYEELPKVIEGRAGPEVLIWVRANRSSRFFDHVVDSLAAGHQPDIDFLSEGGYLMRSSGYYGNGHNATKMFSAMDDDHPLKAPYLPQMLAVYMLRVFGYDLAEEMAAARSSEAVSLDDDIKRYLGTGNSSGVGCIMYVVNHPRQINAWLRAREVALARAKGNEATDADLERFTEVLARAKQWFSEDNSETNEYFMSKDRIAEGLDRIERTVETLESDGTTLWKRLCTWAERELEAETQEVLHSLLLDVYPDASRGLESALITSEKTDLVPEMRIATLQSYIDSSYQWALDIDFGEPGAQRRFWYRSVDNEEPRIGIRGEHDAEEYELPVDIARQVQGLERDLQEWSPTDTVAEFLFSYPEHRSIVERIQSLHGLPYAEVRGNPLDGDFVPLYFISLLKSFWGISKTHPKSMGWVRGTFFQGAPLVSELDGEEAPYWTYPSRPERADQWRGDE</sequence>
<keyword evidence="2" id="KW-1185">Reference proteome</keyword>
<name>A0ABD6BCV4_9EURY</name>
<dbReference type="AlphaFoldDB" id="A0ABD6BCV4"/>
<evidence type="ECO:0000313" key="1">
    <source>
        <dbReference type="EMBL" id="MFD1562613.1"/>
    </source>
</evidence>
<dbReference type="EMBL" id="JBHUDI010000002">
    <property type="protein sequence ID" value="MFD1562613.1"/>
    <property type="molecule type" value="Genomic_DNA"/>
</dbReference>
<gene>
    <name evidence="1" type="ORF">ACFR99_03465</name>
</gene>
<reference evidence="1 2" key="1">
    <citation type="journal article" date="2019" name="Int. J. Syst. Evol. Microbiol.">
        <title>The Global Catalogue of Microorganisms (GCM) 10K type strain sequencing project: providing services to taxonomists for standard genome sequencing and annotation.</title>
        <authorList>
            <consortium name="The Broad Institute Genomics Platform"/>
            <consortium name="The Broad Institute Genome Sequencing Center for Infectious Disease"/>
            <person name="Wu L."/>
            <person name="Ma J."/>
        </authorList>
    </citation>
    <scope>NUCLEOTIDE SEQUENCE [LARGE SCALE GENOMIC DNA]</scope>
    <source>
        <strain evidence="1 2">CGMCC 1.12230</strain>
    </source>
</reference>
<accession>A0ABD6BCV4</accession>
<organism evidence="1 2">
    <name type="scientific">Haloarchaeobius amylolyticus</name>
    <dbReference type="NCBI Taxonomy" id="1198296"/>
    <lineage>
        <taxon>Archaea</taxon>
        <taxon>Methanobacteriati</taxon>
        <taxon>Methanobacteriota</taxon>
        <taxon>Stenosarchaea group</taxon>
        <taxon>Halobacteria</taxon>
        <taxon>Halobacteriales</taxon>
        <taxon>Halorubellaceae</taxon>
        <taxon>Haloarchaeobius</taxon>
    </lineage>
</organism>
<protein>
    <submittedName>
        <fullName evidence="1">Uncharacterized protein</fullName>
    </submittedName>
</protein>